<dbReference type="AlphaFoldDB" id="A0A928Z9L4"/>
<evidence type="ECO:0000313" key="2">
    <source>
        <dbReference type="Proteomes" id="UP000621799"/>
    </source>
</evidence>
<sequence>MKSPKIAIDASHFNEFAFDGLNRYIGEILRAVDRQSEDFTIYTAADGVSSRFPHRLCKIASRTIYQNNFRGNFSRLLWHQTAFPHKLARDDISLVYSPVPEGMLFPTCPQVITIHDLLPLFFPETYPR</sequence>
<organism evidence="1 2">
    <name type="scientific">Zarconia navalis LEGE 11467</name>
    <dbReference type="NCBI Taxonomy" id="1828826"/>
    <lineage>
        <taxon>Bacteria</taxon>
        <taxon>Bacillati</taxon>
        <taxon>Cyanobacteriota</taxon>
        <taxon>Cyanophyceae</taxon>
        <taxon>Oscillatoriophycideae</taxon>
        <taxon>Oscillatoriales</taxon>
        <taxon>Oscillatoriales incertae sedis</taxon>
        <taxon>Zarconia</taxon>
        <taxon>Zarconia navalis</taxon>
    </lineage>
</organism>
<evidence type="ECO:0000313" key="1">
    <source>
        <dbReference type="EMBL" id="MBE9041829.1"/>
    </source>
</evidence>
<feature type="non-terminal residue" evidence="1">
    <location>
        <position position="128"/>
    </location>
</feature>
<dbReference type="SUPFAM" id="SSF53756">
    <property type="entry name" value="UDP-Glycosyltransferase/glycogen phosphorylase"/>
    <property type="match status" value="1"/>
</dbReference>
<dbReference type="EMBL" id="JADEXN010000252">
    <property type="protein sequence ID" value="MBE9041829.1"/>
    <property type="molecule type" value="Genomic_DNA"/>
</dbReference>
<name>A0A928Z9L4_9CYAN</name>
<keyword evidence="2" id="KW-1185">Reference proteome</keyword>
<protein>
    <recommendedName>
        <fullName evidence="3">Glycosyltransferase family 1 protein</fullName>
    </recommendedName>
</protein>
<reference evidence="1" key="1">
    <citation type="submission" date="2020-10" db="EMBL/GenBank/DDBJ databases">
        <authorList>
            <person name="Castelo-Branco R."/>
            <person name="Eusebio N."/>
            <person name="Adriana R."/>
            <person name="Vieira A."/>
            <person name="Brugerolle De Fraissinette N."/>
            <person name="Rezende De Castro R."/>
            <person name="Schneider M.P."/>
            <person name="Vasconcelos V."/>
            <person name="Leao P.N."/>
        </authorList>
    </citation>
    <scope>NUCLEOTIDE SEQUENCE</scope>
    <source>
        <strain evidence="1">LEGE 11467</strain>
    </source>
</reference>
<comment type="caution">
    <text evidence="1">The sequence shown here is derived from an EMBL/GenBank/DDBJ whole genome shotgun (WGS) entry which is preliminary data.</text>
</comment>
<dbReference type="Proteomes" id="UP000621799">
    <property type="component" value="Unassembled WGS sequence"/>
</dbReference>
<gene>
    <name evidence="1" type="ORF">IQ235_13670</name>
</gene>
<proteinExistence type="predicted"/>
<evidence type="ECO:0008006" key="3">
    <source>
        <dbReference type="Google" id="ProtNLM"/>
    </source>
</evidence>
<accession>A0A928Z9L4</accession>